<keyword evidence="4" id="KW-1185">Reference proteome</keyword>
<keyword evidence="2" id="KW-0732">Signal</keyword>
<dbReference type="RefSeq" id="WP_019441389.1">
    <property type="nucleotide sequence ID" value="NZ_ALOE01000017.1"/>
</dbReference>
<feature type="signal peptide" evidence="2">
    <location>
        <begin position="1"/>
        <end position="22"/>
    </location>
</feature>
<evidence type="ECO:0000256" key="1">
    <source>
        <dbReference type="SAM" id="Coils"/>
    </source>
</evidence>
<proteinExistence type="predicted"/>
<protein>
    <submittedName>
        <fullName evidence="3">DUF3450 domain-containing protein</fullName>
    </submittedName>
</protein>
<dbReference type="OrthoDB" id="5880116at2"/>
<feature type="chain" id="PRO_5023866225" evidence="2">
    <location>
        <begin position="23"/>
        <end position="265"/>
    </location>
</feature>
<sequence>MNYSAIWSMGLLAGAFMMPAQATSELDNIINSKQQSQTQAQRTQNNITELDEKTNETVAEYRGLLRENAVLTAYTNQLEKQVTQQQKLLANLESNMASVRETRMELTPLMQQMVQVLTLFVEQDIPFLWQERQLRLAELNRLLDNPNITIADKYRRILEAYQIETEYGDTIETWQAQLPLSDADRTVQLIRVGRVALYYLTPDKHTAGYWDNSTRTWLTLPETWLAKVKQAYAVADNKTVPTLLALPLLETTINTGVEAQQQEAL</sequence>
<accession>A0A5J6WSS3</accession>
<keyword evidence="1" id="KW-0175">Coiled coil</keyword>
<gene>
    <name evidence="3" type="ORF">FR932_20325</name>
</gene>
<dbReference type="InterPro" id="IPR016866">
    <property type="entry name" value="UCP028069"/>
</dbReference>
<dbReference type="PIRSF" id="PIRSF028069">
    <property type="entry name" value="UCP028069"/>
    <property type="match status" value="1"/>
</dbReference>
<feature type="coiled-coil region" evidence="1">
    <location>
        <begin position="26"/>
        <end position="102"/>
    </location>
</feature>
<dbReference type="Pfam" id="PF11932">
    <property type="entry name" value="DUF3450"/>
    <property type="match status" value="1"/>
</dbReference>
<dbReference type="AlphaFoldDB" id="A0A5J6WSS3"/>
<evidence type="ECO:0000313" key="4">
    <source>
        <dbReference type="Proteomes" id="UP000327424"/>
    </source>
</evidence>
<dbReference type="Proteomes" id="UP000327424">
    <property type="component" value="Chromosome"/>
</dbReference>
<organism evidence="3 4">
    <name type="scientific">Moritella marina ATCC 15381</name>
    <dbReference type="NCBI Taxonomy" id="1202962"/>
    <lineage>
        <taxon>Bacteria</taxon>
        <taxon>Pseudomonadati</taxon>
        <taxon>Pseudomonadota</taxon>
        <taxon>Gammaproteobacteria</taxon>
        <taxon>Alteromonadales</taxon>
        <taxon>Moritellaceae</taxon>
        <taxon>Moritella</taxon>
    </lineage>
</organism>
<dbReference type="EMBL" id="CP044399">
    <property type="protein sequence ID" value="QFI39995.1"/>
    <property type="molecule type" value="Genomic_DNA"/>
</dbReference>
<name>A0A5J6WSS3_MORMI</name>
<reference evidence="3 4" key="1">
    <citation type="submission" date="2019-09" db="EMBL/GenBank/DDBJ databases">
        <title>Hybrid Assembly of the complete Genome of the Deep-Sea Bacterium Moritella marina from long Nanopore and Illumina reads.</title>
        <authorList>
            <person name="Magin S."/>
            <person name="Georgoulis A."/>
            <person name="Papadimitriou K."/>
            <person name="Iliakis G."/>
            <person name="Vorgias C.E."/>
        </authorList>
    </citation>
    <scope>NUCLEOTIDE SEQUENCE [LARGE SCALE GENOMIC DNA]</scope>
    <source>
        <strain evidence="3 4">MP-1</strain>
    </source>
</reference>
<evidence type="ECO:0000256" key="2">
    <source>
        <dbReference type="SAM" id="SignalP"/>
    </source>
</evidence>
<dbReference type="KEGG" id="mmaa:FR932_20325"/>
<evidence type="ECO:0000313" key="3">
    <source>
        <dbReference type="EMBL" id="QFI39995.1"/>
    </source>
</evidence>